<evidence type="ECO:0000313" key="5">
    <source>
        <dbReference type="EMBL" id="PWG15665.1"/>
    </source>
</evidence>
<evidence type="ECO:0000256" key="2">
    <source>
        <dbReference type="ARBA" id="ARBA00022827"/>
    </source>
</evidence>
<dbReference type="Gene3D" id="3.30.43.10">
    <property type="entry name" value="Uridine Diphospho-n-acetylenolpyruvylglucosamine Reductase, domain 2"/>
    <property type="match status" value="1"/>
</dbReference>
<name>A0A2V1NZN8_9RHOB</name>
<dbReference type="PANTHER" id="PTHR42659:SF2">
    <property type="entry name" value="XANTHINE DEHYDROGENASE SUBUNIT C-RELATED"/>
    <property type="match status" value="1"/>
</dbReference>
<dbReference type="EMBL" id="QETF01000027">
    <property type="protein sequence ID" value="PWG15665.1"/>
    <property type="molecule type" value="Genomic_DNA"/>
</dbReference>
<dbReference type="SUPFAM" id="SSF56176">
    <property type="entry name" value="FAD-binding/transporter-associated domain-like"/>
    <property type="match status" value="1"/>
</dbReference>
<dbReference type="RefSeq" id="WP_109389987.1">
    <property type="nucleotide sequence ID" value="NZ_QETF01000027.1"/>
</dbReference>
<keyword evidence="3" id="KW-0560">Oxidoreductase</keyword>
<keyword evidence="6" id="KW-1185">Reference proteome</keyword>
<dbReference type="SUPFAM" id="SSF55447">
    <property type="entry name" value="CO dehydrogenase flavoprotein C-terminal domain-like"/>
    <property type="match status" value="1"/>
</dbReference>
<evidence type="ECO:0000256" key="3">
    <source>
        <dbReference type="ARBA" id="ARBA00023002"/>
    </source>
</evidence>
<dbReference type="InterPro" id="IPR016169">
    <property type="entry name" value="FAD-bd_PCMH_sub2"/>
</dbReference>
<dbReference type="InterPro" id="IPR016166">
    <property type="entry name" value="FAD-bd_PCMH"/>
</dbReference>
<dbReference type="SMART" id="SM01092">
    <property type="entry name" value="CO_deh_flav_C"/>
    <property type="match status" value="1"/>
</dbReference>
<comment type="caution">
    <text evidence="5">The sequence shown here is derived from an EMBL/GenBank/DDBJ whole genome shotgun (WGS) entry which is preliminary data.</text>
</comment>
<sequence length="306" mass="33372">MLTYDAYHMPTSLEEALTLWANAAEGSRLVSGATDILPWAREGRAGDVHLPEMVDVTRIPDLDGYAFEKGRIRLGANTVYQDFLTDVTLMRSLPCMPYCAIWFADDQIREQASLAGNLVNASPVADGTPAVVALNGEIELARLDGGQIVRRRVPVVDFITGPGRTQIAEDEIATAVIVDACNGFGGSFQKVGQRRSLVISVACCAALVKTDRDGRVFEDVRLSLGGVGPSPIRMIEAENTLRGERISHGLIEQVAQTAADRVGSRSRQDYRREVVVNFIRAALEDALADQPDIDVKFEDQEEQINA</sequence>
<keyword evidence="2" id="KW-0274">FAD</keyword>
<dbReference type="InterPro" id="IPR036318">
    <property type="entry name" value="FAD-bd_PCMH-like_sf"/>
</dbReference>
<evidence type="ECO:0000256" key="1">
    <source>
        <dbReference type="ARBA" id="ARBA00022630"/>
    </source>
</evidence>
<dbReference type="InterPro" id="IPR036683">
    <property type="entry name" value="CO_DH_flav_C_dom_sf"/>
</dbReference>
<dbReference type="GO" id="GO:0071949">
    <property type="term" value="F:FAD binding"/>
    <property type="evidence" value="ECO:0007669"/>
    <property type="project" value="InterPro"/>
</dbReference>
<dbReference type="Proteomes" id="UP000245293">
    <property type="component" value="Unassembled WGS sequence"/>
</dbReference>
<gene>
    <name evidence="5" type="ORF">DFK10_15715</name>
</gene>
<accession>A0A2V1NZN8</accession>
<dbReference type="InterPro" id="IPR016167">
    <property type="entry name" value="FAD-bd_PCMH_sub1"/>
</dbReference>
<dbReference type="AlphaFoldDB" id="A0A2V1NZN8"/>
<dbReference type="InterPro" id="IPR051312">
    <property type="entry name" value="Diverse_Substr_Oxidored"/>
</dbReference>
<dbReference type="OrthoDB" id="9814706at2"/>
<feature type="domain" description="FAD-binding PCMH-type" evidence="4">
    <location>
        <begin position="1"/>
        <end position="183"/>
    </location>
</feature>
<proteinExistence type="predicted"/>
<organism evidence="5 6">
    <name type="scientific">Salibaculum griseiflavum</name>
    <dbReference type="NCBI Taxonomy" id="1914409"/>
    <lineage>
        <taxon>Bacteria</taxon>
        <taxon>Pseudomonadati</taxon>
        <taxon>Pseudomonadota</taxon>
        <taxon>Alphaproteobacteria</taxon>
        <taxon>Rhodobacterales</taxon>
        <taxon>Roseobacteraceae</taxon>
        <taxon>Salibaculum</taxon>
    </lineage>
</organism>
<dbReference type="InterPro" id="IPR005107">
    <property type="entry name" value="CO_DH_flav_C"/>
</dbReference>
<reference evidence="6" key="1">
    <citation type="submission" date="2018-05" db="EMBL/GenBank/DDBJ databases">
        <authorList>
            <person name="Du Z."/>
            <person name="Wang X."/>
        </authorList>
    </citation>
    <scope>NUCLEOTIDE SEQUENCE [LARGE SCALE GENOMIC DNA]</scope>
    <source>
        <strain evidence="6">WDS4C29</strain>
    </source>
</reference>
<dbReference type="Pfam" id="PF03450">
    <property type="entry name" value="CO_deh_flav_C"/>
    <property type="match status" value="1"/>
</dbReference>
<evidence type="ECO:0000259" key="4">
    <source>
        <dbReference type="PROSITE" id="PS51387"/>
    </source>
</evidence>
<dbReference type="Gene3D" id="3.30.465.10">
    <property type="match status" value="1"/>
</dbReference>
<dbReference type="PANTHER" id="PTHR42659">
    <property type="entry name" value="XANTHINE DEHYDROGENASE SUBUNIT C-RELATED"/>
    <property type="match status" value="1"/>
</dbReference>
<dbReference type="GO" id="GO:0016491">
    <property type="term" value="F:oxidoreductase activity"/>
    <property type="evidence" value="ECO:0007669"/>
    <property type="project" value="UniProtKB-KW"/>
</dbReference>
<dbReference type="PROSITE" id="PS51387">
    <property type="entry name" value="FAD_PCMH"/>
    <property type="match status" value="1"/>
</dbReference>
<evidence type="ECO:0000313" key="6">
    <source>
        <dbReference type="Proteomes" id="UP000245293"/>
    </source>
</evidence>
<protein>
    <submittedName>
        <fullName evidence="5">Molybdopterin dehydrogenase</fullName>
    </submittedName>
</protein>
<dbReference type="Gene3D" id="3.30.390.50">
    <property type="entry name" value="CO dehydrogenase flavoprotein, C-terminal domain"/>
    <property type="match status" value="1"/>
</dbReference>
<dbReference type="Pfam" id="PF00941">
    <property type="entry name" value="FAD_binding_5"/>
    <property type="match status" value="1"/>
</dbReference>
<dbReference type="InterPro" id="IPR002346">
    <property type="entry name" value="Mopterin_DH_FAD-bd"/>
</dbReference>
<keyword evidence="1" id="KW-0285">Flavoprotein</keyword>